<dbReference type="PIRSF" id="PIRSF021700">
    <property type="entry name" value="3_dmu_93_MTrfase"/>
    <property type="match status" value="1"/>
</dbReference>
<evidence type="ECO:0000313" key="2">
    <source>
        <dbReference type="EMBL" id="PZF79399.1"/>
    </source>
</evidence>
<feature type="domain" description="PhnB-like" evidence="1">
    <location>
        <begin position="3"/>
        <end position="118"/>
    </location>
</feature>
<dbReference type="RefSeq" id="WP_111258558.1">
    <property type="nucleotide sequence ID" value="NZ_POTW01000142.1"/>
</dbReference>
<dbReference type="InterPro" id="IPR028973">
    <property type="entry name" value="PhnB-like"/>
</dbReference>
<dbReference type="PANTHER" id="PTHR33990">
    <property type="entry name" value="PROTEIN YJDN-RELATED"/>
    <property type="match status" value="1"/>
</dbReference>
<name>A0A2W2BTC4_9ACTN</name>
<dbReference type="Pfam" id="PF06983">
    <property type="entry name" value="3-dmu-9_3-mt"/>
    <property type="match status" value="1"/>
</dbReference>
<evidence type="ECO:0000259" key="1">
    <source>
        <dbReference type="Pfam" id="PF06983"/>
    </source>
</evidence>
<proteinExistence type="predicted"/>
<comment type="caution">
    <text evidence="2">The sequence shown here is derived from an EMBL/GenBank/DDBJ whole genome shotgun (WGS) entry which is preliminary data.</text>
</comment>
<reference evidence="2 3" key="1">
    <citation type="submission" date="2018-01" db="EMBL/GenBank/DDBJ databases">
        <title>Draft genome sequence of Jiangella sp. GTF31.</title>
        <authorList>
            <person name="Sahin N."/>
            <person name="Ay H."/>
            <person name="Saygin H."/>
        </authorList>
    </citation>
    <scope>NUCLEOTIDE SEQUENCE [LARGE SCALE GENOMIC DNA]</scope>
    <source>
        <strain evidence="2 3">GTF31</strain>
    </source>
</reference>
<organism evidence="2 3">
    <name type="scientific">Jiangella anatolica</name>
    <dbReference type="NCBI Taxonomy" id="2670374"/>
    <lineage>
        <taxon>Bacteria</taxon>
        <taxon>Bacillati</taxon>
        <taxon>Actinomycetota</taxon>
        <taxon>Actinomycetes</taxon>
        <taxon>Jiangellales</taxon>
        <taxon>Jiangellaceae</taxon>
        <taxon>Jiangella</taxon>
    </lineage>
</organism>
<dbReference type="InterPro" id="IPR029068">
    <property type="entry name" value="Glyas_Bleomycin-R_OHBP_Dase"/>
</dbReference>
<gene>
    <name evidence="2" type="ORF">C1I92_31325</name>
</gene>
<dbReference type="CDD" id="cd06588">
    <property type="entry name" value="PhnB_like"/>
    <property type="match status" value="1"/>
</dbReference>
<dbReference type="Proteomes" id="UP000248764">
    <property type="component" value="Unassembled WGS sequence"/>
</dbReference>
<accession>A0A2W2BTC4</accession>
<keyword evidence="3" id="KW-1185">Reference proteome</keyword>
<dbReference type="EMBL" id="POTW01000142">
    <property type="protein sequence ID" value="PZF79399.1"/>
    <property type="molecule type" value="Genomic_DNA"/>
</dbReference>
<dbReference type="SUPFAM" id="SSF54593">
    <property type="entry name" value="Glyoxalase/Bleomycin resistance protein/Dihydroxybiphenyl dioxygenase"/>
    <property type="match status" value="1"/>
</dbReference>
<dbReference type="Gene3D" id="3.10.180.10">
    <property type="entry name" value="2,3-Dihydroxybiphenyl 1,2-Dioxygenase, domain 1"/>
    <property type="match status" value="1"/>
</dbReference>
<protein>
    <recommendedName>
        <fullName evidence="1">PhnB-like domain-containing protein</fullName>
    </recommendedName>
</protein>
<evidence type="ECO:0000313" key="3">
    <source>
        <dbReference type="Proteomes" id="UP000248764"/>
    </source>
</evidence>
<dbReference type="AlphaFoldDB" id="A0A2W2BTC4"/>
<dbReference type="InterPro" id="IPR009725">
    <property type="entry name" value="3_dmu_93_MTrfase"/>
</dbReference>
<sequence>MSQKIITFLWFENDAEEALTFYTSIFDDAHITSVARFGDGGPFPAGTLQSATFELAGQQFMAINGGPHDPFNDAISLFVACETQEEIDRYWDALLAGGGTPTQCGWLKDRFGVSWQITPVQLLRYLSDPDPEKAGRTAAAMMSMVKLDLPALAAAYEGTA</sequence>